<evidence type="ECO:0000256" key="2">
    <source>
        <dbReference type="SAM" id="MobiDB-lite"/>
    </source>
</evidence>
<feature type="compositionally biased region" description="Low complexity" evidence="2">
    <location>
        <begin position="258"/>
        <end position="268"/>
    </location>
</feature>
<dbReference type="InterPro" id="IPR012486">
    <property type="entry name" value="Far11/STRP_N"/>
</dbReference>
<dbReference type="SMART" id="SM01293">
    <property type="entry name" value="DUF3402"/>
    <property type="match status" value="1"/>
</dbReference>
<dbReference type="EMBL" id="CP092875">
    <property type="protein sequence ID" value="UYV76200.1"/>
    <property type="molecule type" value="Genomic_DNA"/>
</dbReference>
<dbReference type="Pfam" id="PF11882">
    <property type="entry name" value="DUF3402"/>
    <property type="match status" value="1"/>
</dbReference>
<gene>
    <name evidence="5" type="ORF">LAZ67_13002997</name>
</gene>
<accession>A0ABY6L9R6</accession>
<dbReference type="PANTHER" id="PTHR13239:SF4">
    <property type="entry name" value="AT25231P"/>
    <property type="match status" value="1"/>
</dbReference>
<keyword evidence="6" id="KW-1185">Reference proteome</keyword>
<evidence type="ECO:0000256" key="1">
    <source>
        <dbReference type="ARBA" id="ARBA00007062"/>
    </source>
</evidence>
<reference evidence="5 6" key="1">
    <citation type="submission" date="2022-01" db="EMBL/GenBank/DDBJ databases">
        <title>A chromosomal length assembly of Cordylochernes scorpioides.</title>
        <authorList>
            <person name="Zeh D."/>
            <person name="Zeh J."/>
        </authorList>
    </citation>
    <scope>NUCLEOTIDE SEQUENCE [LARGE SCALE GENOMIC DNA]</scope>
    <source>
        <strain evidence="5">IN4F17</strain>
        <tissue evidence="5">Whole Body</tissue>
    </source>
</reference>
<feature type="domain" description="Far11/STRP C-terminal" evidence="4">
    <location>
        <begin position="339"/>
        <end position="705"/>
    </location>
</feature>
<dbReference type="SMART" id="SM01292">
    <property type="entry name" value="N1221"/>
    <property type="match status" value="1"/>
</dbReference>
<comment type="similarity">
    <text evidence="1">Belongs to the STRIP family.</text>
</comment>
<dbReference type="Pfam" id="PF07923">
    <property type="entry name" value="N1221"/>
    <property type="match status" value="1"/>
</dbReference>
<evidence type="ECO:0000313" key="6">
    <source>
        <dbReference type="Proteomes" id="UP001235939"/>
    </source>
</evidence>
<name>A0ABY6L9R6_9ARAC</name>
<feature type="region of interest" description="Disordered" evidence="2">
    <location>
        <begin position="251"/>
        <end position="303"/>
    </location>
</feature>
<feature type="compositionally biased region" description="Pro residues" evidence="2">
    <location>
        <begin position="277"/>
        <end position="288"/>
    </location>
</feature>
<sequence>MTSACVRSRAVLYILQGTFAECLTLEEQPRRSRDAVFLFCRLGLFPTMVQLLFMEVENTSAATSAMRTPAVTIGDSTDLRLILSTLYIFVEVMRLSEERSLAGVWCDPGNQPVLGDDLFAVSLLHMVTKFCLGTAPHFPIKKILLLLWKTLLITLGGIEVQSRLKKQYREAAGLPPPPDDTLEVTRTMRAASPPASAADLIEAQQQQQHRDMFRSNTKRSLVKQSSMDDSMANFLEGEQRSQVFFEREGGADEDFDENSGSGNNSGEGPIEEEEPRPPTPRPSTPQPAPTATEGEDASKGLPWVPKVRQKDIKLFLDNTRLKFIGYQLPNDLTTLAGLPQPIHEGLKVLQQHMYISLADVQIEEEEERLKHPLHHKAKPIPQCATELLYQGMLPNLPQYMIGLLKILLASAPTSKAKTESINILTDVLPDEMPMSVLQSMKLGIDVNRHKEIVVKAVSSILLLLLKHLKLNHIYQFEYTSQQLMFANCIPLVLKFFNQNITNYVSGKNNISLIDFPTCVIGEQAELTAETLEIGDQQGYCWRNLFSCINLLRVLNKLTKWKHSRIMMLVVFKSAPILKRALKVKHAMLQLYVLKLLKMQTKYLGRQWRKTNMKTISAIYQKVRHRLNDDWAFGNAGDVPPDLDARPWDFQAEEFALQASITRFHAARYDRSGGAAAGPDLEPVDNNFLSVLGRDIELTAEFKTNYERWLAREVFQVSVDWDQLLNPATCQP</sequence>
<dbReference type="InterPro" id="IPR040185">
    <property type="entry name" value="Far11/STRP"/>
</dbReference>
<protein>
    <submittedName>
        <fullName evidence="5">STRIP2</fullName>
    </submittedName>
</protein>
<organism evidence="5 6">
    <name type="scientific">Cordylochernes scorpioides</name>
    <dbReference type="NCBI Taxonomy" id="51811"/>
    <lineage>
        <taxon>Eukaryota</taxon>
        <taxon>Metazoa</taxon>
        <taxon>Ecdysozoa</taxon>
        <taxon>Arthropoda</taxon>
        <taxon>Chelicerata</taxon>
        <taxon>Arachnida</taxon>
        <taxon>Pseudoscorpiones</taxon>
        <taxon>Cheliferoidea</taxon>
        <taxon>Chernetidae</taxon>
        <taxon>Cordylochernes</taxon>
    </lineage>
</organism>
<evidence type="ECO:0000259" key="4">
    <source>
        <dbReference type="SMART" id="SM01293"/>
    </source>
</evidence>
<dbReference type="InterPro" id="IPR021819">
    <property type="entry name" value="Far11/STRP_C"/>
</dbReference>
<dbReference type="PANTHER" id="PTHR13239">
    <property type="entry name" value="PROTEIN REQUIRED FOR HYPHAL ANASTOMOSIS HAM-2"/>
    <property type="match status" value="1"/>
</dbReference>
<proteinExistence type="inferred from homology"/>
<feature type="domain" description="Far11/STRP N-terminal" evidence="3">
    <location>
        <begin position="2"/>
        <end position="228"/>
    </location>
</feature>
<feature type="region of interest" description="Disordered" evidence="2">
    <location>
        <begin position="190"/>
        <end position="225"/>
    </location>
</feature>
<dbReference type="Proteomes" id="UP001235939">
    <property type="component" value="Chromosome 13"/>
</dbReference>
<evidence type="ECO:0000259" key="3">
    <source>
        <dbReference type="SMART" id="SM01292"/>
    </source>
</evidence>
<evidence type="ECO:0000313" key="5">
    <source>
        <dbReference type="EMBL" id="UYV76200.1"/>
    </source>
</evidence>